<feature type="compositionally biased region" description="Polar residues" evidence="1">
    <location>
        <begin position="14"/>
        <end position="24"/>
    </location>
</feature>
<dbReference type="AlphaFoldDB" id="A0A9W7AJE1"/>
<feature type="non-terminal residue" evidence="3">
    <location>
        <position position="1"/>
    </location>
</feature>
<evidence type="ECO:0000256" key="2">
    <source>
        <dbReference type="SAM" id="Phobius"/>
    </source>
</evidence>
<feature type="region of interest" description="Disordered" evidence="1">
    <location>
        <begin position="1"/>
        <end position="24"/>
    </location>
</feature>
<sequence length="74" mass="8238">YASKYPEAPRYTSLGRSSASSPTNPFLVSHSTLKQRFKTTCKSLTTFSGMAHTIGAMALFVLLFWAVFEACRRI</sequence>
<dbReference type="EMBL" id="BRXZ01001456">
    <property type="protein sequence ID" value="GMH71656.1"/>
    <property type="molecule type" value="Genomic_DNA"/>
</dbReference>
<comment type="caution">
    <text evidence="3">The sequence shown here is derived from an EMBL/GenBank/DDBJ whole genome shotgun (WGS) entry which is preliminary data.</text>
</comment>
<name>A0A9W7AJE1_9STRA</name>
<organism evidence="3 4">
    <name type="scientific">Triparma retinervis</name>
    <dbReference type="NCBI Taxonomy" id="2557542"/>
    <lineage>
        <taxon>Eukaryota</taxon>
        <taxon>Sar</taxon>
        <taxon>Stramenopiles</taxon>
        <taxon>Ochrophyta</taxon>
        <taxon>Bolidophyceae</taxon>
        <taxon>Parmales</taxon>
        <taxon>Triparmaceae</taxon>
        <taxon>Triparma</taxon>
    </lineage>
</organism>
<proteinExistence type="predicted"/>
<accession>A0A9W7AJE1</accession>
<reference evidence="3" key="1">
    <citation type="submission" date="2022-07" db="EMBL/GenBank/DDBJ databases">
        <title>Genome analysis of Parmales, a sister group of diatoms, reveals the evolutionary specialization of diatoms from phago-mixotrophs to photoautotrophs.</title>
        <authorList>
            <person name="Ban H."/>
            <person name="Sato S."/>
            <person name="Yoshikawa S."/>
            <person name="Kazumasa Y."/>
            <person name="Nakamura Y."/>
            <person name="Ichinomiya M."/>
            <person name="Saitoh K."/>
            <person name="Sato N."/>
            <person name="Blanc-Mathieu R."/>
            <person name="Endo H."/>
            <person name="Kuwata A."/>
            <person name="Ogata H."/>
        </authorList>
    </citation>
    <scope>NUCLEOTIDE SEQUENCE</scope>
</reference>
<evidence type="ECO:0000313" key="4">
    <source>
        <dbReference type="Proteomes" id="UP001165082"/>
    </source>
</evidence>
<dbReference type="OrthoDB" id="10514140at2759"/>
<keyword evidence="4" id="KW-1185">Reference proteome</keyword>
<keyword evidence="2" id="KW-0472">Membrane</keyword>
<evidence type="ECO:0000313" key="3">
    <source>
        <dbReference type="EMBL" id="GMH71656.1"/>
    </source>
</evidence>
<keyword evidence="2" id="KW-0812">Transmembrane</keyword>
<keyword evidence="2" id="KW-1133">Transmembrane helix</keyword>
<gene>
    <name evidence="3" type="ORF">TrRE_jg9680</name>
</gene>
<dbReference type="Proteomes" id="UP001165082">
    <property type="component" value="Unassembled WGS sequence"/>
</dbReference>
<evidence type="ECO:0000256" key="1">
    <source>
        <dbReference type="SAM" id="MobiDB-lite"/>
    </source>
</evidence>
<feature type="transmembrane region" description="Helical" evidence="2">
    <location>
        <begin position="49"/>
        <end position="68"/>
    </location>
</feature>
<protein>
    <submittedName>
        <fullName evidence="3">Uncharacterized protein</fullName>
    </submittedName>
</protein>